<dbReference type="Gene3D" id="3.60.15.10">
    <property type="entry name" value="Ribonuclease Z/Hydroxyacylglutathione hydrolase-like"/>
    <property type="match status" value="1"/>
</dbReference>
<evidence type="ECO:0000313" key="1">
    <source>
        <dbReference type="EMBL" id="AWB92410.1"/>
    </source>
</evidence>
<dbReference type="AlphaFoldDB" id="A0A2S0WMB3"/>
<reference evidence="2" key="1">
    <citation type="submission" date="2018-01" db="EMBL/GenBank/DDBJ databases">
        <authorList>
            <person name="Li J."/>
        </authorList>
    </citation>
    <scope>NUCLEOTIDE SEQUENCE [LARGE SCALE GENOMIC DNA]</scope>
    <source>
        <strain evidence="2">592</strain>
    </source>
</reference>
<dbReference type="KEGG" id="aez:C3E78_09460"/>
<dbReference type="OrthoDB" id="2373347at2"/>
<dbReference type="GO" id="GO:0016787">
    <property type="term" value="F:hydrolase activity"/>
    <property type="evidence" value="ECO:0007669"/>
    <property type="project" value="UniProtKB-KW"/>
</dbReference>
<dbReference type="PANTHER" id="PTHR36839:SF1">
    <property type="entry name" value="METALLO-BETA-LACTAMASE FAMILY PROTEIN (AFU_ORTHOLOGUE AFUA_5G12770)"/>
    <property type="match status" value="1"/>
</dbReference>
<gene>
    <name evidence="1" type="ORF">C3E78_09460</name>
</gene>
<dbReference type="SMART" id="SM00849">
    <property type="entry name" value="Lactamase_B"/>
    <property type="match status" value="1"/>
</dbReference>
<name>A0A2S0WMB3_9ACTN</name>
<organism evidence="1 2">
    <name type="scientific">Aeromicrobium chenweiae</name>
    <dbReference type="NCBI Taxonomy" id="2079793"/>
    <lineage>
        <taxon>Bacteria</taxon>
        <taxon>Bacillati</taxon>
        <taxon>Actinomycetota</taxon>
        <taxon>Actinomycetes</taxon>
        <taxon>Propionibacteriales</taxon>
        <taxon>Nocardioidaceae</taxon>
        <taxon>Aeromicrobium</taxon>
    </lineage>
</organism>
<dbReference type="SUPFAM" id="SSF56281">
    <property type="entry name" value="Metallo-hydrolase/oxidoreductase"/>
    <property type="match status" value="1"/>
</dbReference>
<dbReference type="InterPro" id="IPR036866">
    <property type="entry name" value="RibonucZ/Hydroxyglut_hydro"/>
</dbReference>
<accession>A0A5F2EQL8</accession>
<accession>A0A2S0WMB3</accession>
<dbReference type="EMBL" id="CP026952">
    <property type="protein sequence ID" value="AWB92410.1"/>
    <property type="molecule type" value="Genomic_DNA"/>
</dbReference>
<keyword evidence="1" id="KW-0378">Hydrolase</keyword>
<dbReference type="RefSeq" id="WP_108578055.1">
    <property type="nucleotide sequence ID" value="NZ_CP026952.1"/>
</dbReference>
<proteinExistence type="predicted"/>
<protein>
    <submittedName>
        <fullName evidence="1">Hydrolase</fullName>
    </submittedName>
</protein>
<sequence length="275" mass="29410">MTIWTCAACAIEHADTEVPPTVCVVCSDDRQFVPASGQRWTTQAELAAAGHHGVIGELEEDLFAVDVVPELGIGQRGLFLRTSGGNLLWEPPGFIDDDMISTLRDLGGVDVISASHPHLTGASIQWSQAFRGAPVLVASADREWIRRPDPAIELWHGVRQVLPGVTFVQCGGHFAGSSVAHWREGAGGRGALLTGDTIAVGADRASVSVMRSFVNKIPLPERAVRRIQTAIGPFPFDRVYGAFGIIDAGAAAVVDASLNRYVSWLRGDVPDEPEK</sequence>
<dbReference type="InterPro" id="IPR001279">
    <property type="entry name" value="Metallo-B-lactamas"/>
</dbReference>
<keyword evidence="2" id="KW-1185">Reference proteome</keyword>
<evidence type="ECO:0000313" key="2">
    <source>
        <dbReference type="Proteomes" id="UP000244384"/>
    </source>
</evidence>
<dbReference type="Proteomes" id="UP000244384">
    <property type="component" value="Chromosome"/>
</dbReference>
<dbReference type="PANTHER" id="PTHR36839">
    <property type="entry name" value="METALLO-BETA-LACTAMASE FAMILY PROTEIN (AFU_ORTHOLOGUE AFUA_5G12770)"/>
    <property type="match status" value="1"/>
</dbReference>